<dbReference type="GO" id="GO:0003677">
    <property type="term" value="F:DNA binding"/>
    <property type="evidence" value="ECO:0007669"/>
    <property type="project" value="InterPro"/>
</dbReference>
<comment type="caution">
    <text evidence="2">The sequence shown here is derived from an EMBL/GenBank/DDBJ whole genome shotgun (WGS) entry which is preliminary data.</text>
</comment>
<dbReference type="AlphaFoldDB" id="A0A5R8PDI4"/>
<dbReference type="CDD" id="cd00093">
    <property type="entry name" value="HTH_XRE"/>
    <property type="match status" value="1"/>
</dbReference>
<dbReference type="SUPFAM" id="SSF47413">
    <property type="entry name" value="lambda repressor-like DNA-binding domains"/>
    <property type="match status" value="1"/>
</dbReference>
<name>A0A5R8PDI4_9NOCA</name>
<organism evidence="2 3">
    <name type="scientific">Nocardia cyriacigeorgica</name>
    <dbReference type="NCBI Taxonomy" id="135487"/>
    <lineage>
        <taxon>Bacteria</taxon>
        <taxon>Bacillati</taxon>
        <taxon>Actinomycetota</taxon>
        <taxon>Actinomycetes</taxon>
        <taxon>Mycobacteriales</taxon>
        <taxon>Nocardiaceae</taxon>
        <taxon>Nocardia</taxon>
    </lineage>
</organism>
<reference evidence="2 3" key="1">
    <citation type="submission" date="2019-05" db="EMBL/GenBank/DDBJ databases">
        <title>Genomes sequences of two Nocardia cyriacigeorgica environmental isolates, type strains Nocardia asteroides ATCC 19247 and Nocardia cyriacigeorgica DSM 44484.</title>
        <authorList>
            <person name="Vautrin F."/>
            <person name="Bergeron E."/>
            <person name="Dubost A."/>
            <person name="Abrouk D."/>
            <person name="Rodriguez Nava V."/>
            <person name="Pujic P."/>
        </authorList>
    </citation>
    <scope>NUCLEOTIDE SEQUENCE [LARGE SCALE GENOMIC DNA]</scope>
    <source>
        <strain evidence="2 3">EML 1456</strain>
    </source>
</reference>
<dbReference type="InterPro" id="IPR001387">
    <property type="entry name" value="Cro/C1-type_HTH"/>
</dbReference>
<gene>
    <name evidence="2" type="ORF">FEK35_17670</name>
</gene>
<evidence type="ECO:0000313" key="3">
    <source>
        <dbReference type="Proteomes" id="UP000308349"/>
    </source>
</evidence>
<dbReference type="EMBL" id="VBUU01000018">
    <property type="protein sequence ID" value="TLG07813.1"/>
    <property type="molecule type" value="Genomic_DNA"/>
</dbReference>
<proteinExistence type="predicted"/>
<feature type="region of interest" description="Disordered" evidence="1">
    <location>
        <begin position="183"/>
        <end position="206"/>
    </location>
</feature>
<protein>
    <submittedName>
        <fullName evidence="2">Transcriptional regulator</fullName>
    </submittedName>
</protein>
<evidence type="ECO:0000313" key="2">
    <source>
        <dbReference type="EMBL" id="TLG07813.1"/>
    </source>
</evidence>
<dbReference type="Proteomes" id="UP000308349">
    <property type="component" value="Unassembled WGS sequence"/>
</dbReference>
<accession>A0A5R8PDI4</accession>
<dbReference type="OrthoDB" id="3831424at2"/>
<sequence>MKRHSPFVRGGQRSGHRDIERQAEYYIGQMPTAAEDPRLGDVIDAYMTLHGLTSHAQMADVLGVERSLVSKYISGARTCRDIIQLRRFADRMELPPETFGLLSNRGPELPGRPNAGVTQWRTVRQILNRNRFELTAAAADLYWDPVRIEGTTCISRPDWLAPAPIDLEAVRLTLVEDVAEPVLNGGESETEPFRPQQRPGDRPDRYSQVVRSVAQPALFENRTSYRLTDATFDASGGKMTFGLTTYFDMVDVCEALAHEMAHQWIRRRSGQRIRMEDLPFRQLVGDLFDTRRRAILPSINTLTIRRAPDGDTFFLHRRGSNTVTLASGLTHIVPAGVFQPAAIGPWNVHRDFSLWRNMLREFFEELLDAPEHDGSRGTSVDYDCEPFRALTAAREAGKVRAWCFGVGLDPLAPAGEILTTVIIDASVFDDVFAGLVARNSEGDIYPSDSGTIGIRWNAGNVRRVLNHEPLAAAAAACIALTWRHRGVLLP</sequence>
<dbReference type="InterPro" id="IPR010982">
    <property type="entry name" value="Lambda_DNA-bd_dom_sf"/>
</dbReference>
<dbReference type="RefSeq" id="WP_138457094.1">
    <property type="nucleotide sequence ID" value="NZ_VBUU01000018.1"/>
</dbReference>
<evidence type="ECO:0000256" key="1">
    <source>
        <dbReference type="SAM" id="MobiDB-lite"/>
    </source>
</evidence>